<dbReference type="PIRSF" id="PIRSF012526">
    <property type="entry name" value="CYTH_UCP012526"/>
    <property type="match status" value="1"/>
</dbReference>
<evidence type="ECO:0000259" key="1">
    <source>
        <dbReference type="PROSITE" id="PS51707"/>
    </source>
</evidence>
<evidence type="ECO:0000313" key="2">
    <source>
        <dbReference type="EMBL" id="PXW93132.1"/>
    </source>
</evidence>
<protein>
    <submittedName>
        <fullName evidence="2">Adenylate cyclase</fullName>
    </submittedName>
</protein>
<feature type="domain" description="CYTH" evidence="1">
    <location>
        <begin position="3"/>
        <end position="191"/>
    </location>
</feature>
<organism evidence="2 3">
    <name type="scientific">Streptohalobacillus salinus</name>
    <dbReference type="NCBI Taxonomy" id="621096"/>
    <lineage>
        <taxon>Bacteria</taxon>
        <taxon>Bacillati</taxon>
        <taxon>Bacillota</taxon>
        <taxon>Bacilli</taxon>
        <taxon>Bacillales</taxon>
        <taxon>Bacillaceae</taxon>
        <taxon>Streptohalobacillus</taxon>
    </lineage>
</organism>
<proteinExistence type="predicted"/>
<reference evidence="2 3" key="1">
    <citation type="submission" date="2018-05" db="EMBL/GenBank/DDBJ databases">
        <title>Genomic Encyclopedia of Type Strains, Phase IV (KMG-IV): sequencing the most valuable type-strain genomes for metagenomic binning, comparative biology and taxonomic classification.</title>
        <authorList>
            <person name="Goeker M."/>
        </authorList>
    </citation>
    <scope>NUCLEOTIDE SEQUENCE [LARGE SCALE GENOMIC DNA]</scope>
    <source>
        <strain evidence="2 3">DSM 22440</strain>
    </source>
</reference>
<comment type="caution">
    <text evidence="2">The sequence shown here is derived from an EMBL/GenBank/DDBJ whole genome shotgun (WGS) entry which is preliminary data.</text>
</comment>
<dbReference type="EMBL" id="QJJR01000001">
    <property type="protein sequence ID" value="PXW93132.1"/>
    <property type="molecule type" value="Genomic_DNA"/>
</dbReference>
<dbReference type="PROSITE" id="PS51707">
    <property type="entry name" value="CYTH"/>
    <property type="match status" value="1"/>
</dbReference>
<evidence type="ECO:0000313" key="3">
    <source>
        <dbReference type="Proteomes" id="UP000247922"/>
    </source>
</evidence>
<gene>
    <name evidence="2" type="ORF">DES38_101215</name>
</gene>
<dbReference type="Proteomes" id="UP000247922">
    <property type="component" value="Unassembled WGS sequence"/>
</dbReference>
<dbReference type="AlphaFoldDB" id="A0A2V3WVK8"/>
<dbReference type="PANTHER" id="PTHR34948:SF2">
    <property type="entry name" value="TRIPHOSPHATE TUNNEL METALLOENZYME 3"/>
    <property type="match status" value="1"/>
</dbReference>
<dbReference type="OrthoDB" id="384378at2"/>
<dbReference type="InterPro" id="IPR023577">
    <property type="entry name" value="CYTH_domain"/>
</dbReference>
<dbReference type="Pfam" id="PF01928">
    <property type="entry name" value="CYTH"/>
    <property type="match status" value="1"/>
</dbReference>
<keyword evidence="3" id="KW-1185">Reference proteome</keyword>
<dbReference type="InterPro" id="IPR009195">
    <property type="entry name" value="Uncharacterised_YjbK"/>
</dbReference>
<dbReference type="SMART" id="SM01118">
    <property type="entry name" value="CYTH"/>
    <property type="match status" value="1"/>
</dbReference>
<dbReference type="SUPFAM" id="SSF55154">
    <property type="entry name" value="CYTH-like phosphatases"/>
    <property type="match status" value="1"/>
</dbReference>
<accession>A0A2V3WVK8</accession>
<dbReference type="InterPro" id="IPR033469">
    <property type="entry name" value="CYTH-like_dom_sf"/>
</dbReference>
<dbReference type="PANTHER" id="PTHR34948">
    <property type="entry name" value="OS08G0299200 PROTEIN"/>
    <property type="match status" value="1"/>
</dbReference>
<dbReference type="RefSeq" id="WP_110250227.1">
    <property type="nucleotide sequence ID" value="NZ_QJJR01000001.1"/>
</dbReference>
<dbReference type="Gene3D" id="2.40.320.10">
    <property type="entry name" value="Hypothetical Protein Pfu-838710-001"/>
    <property type="match status" value="1"/>
</dbReference>
<sequence>MQEIEIELKNLLTKEEFETCLTHYNQDLANAKKQINHYFETPDFQLKARGAALRIREKNNHYTMTLKEPHKDALLETHANMSEAEARQFIHNQDTFPSLIAEALNRLDINQGALIYGGQLRTERLEFEEDGLLIVLDKSHYHGLTDYELEIEGPSVASVEAKLNQLLSQLAISKKQTPNKIARFYQALQQRNANHN</sequence>
<dbReference type="CDD" id="cd07762">
    <property type="entry name" value="CYTH-like_Pase_1"/>
    <property type="match status" value="1"/>
</dbReference>
<name>A0A2V3WVK8_9BACI</name>